<keyword evidence="15" id="KW-1185">Reference proteome</keyword>
<keyword evidence="5 10" id="KW-0472">Membrane</keyword>
<feature type="chain" id="PRO_5028303316" evidence="11">
    <location>
        <begin position="27"/>
        <end position="987"/>
    </location>
</feature>
<evidence type="ECO:0000259" key="13">
    <source>
        <dbReference type="PROSITE" id="PS50261"/>
    </source>
</evidence>
<dbReference type="InterPro" id="IPR000001">
    <property type="entry name" value="Kringle"/>
</dbReference>
<evidence type="ECO:0000256" key="7">
    <source>
        <dbReference type="PROSITE-ProRule" id="PRU00121"/>
    </source>
</evidence>
<dbReference type="InterPro" id="IPR000832">
    <property type="entry name" value="GPCR_2_secretin-like"/>
</dbReference>
<dbReference type="Pfam" id="PF00057">
    <property type="entry name" value="Ldl_recept_a"/>
    <property type="match status" value="1"/>
</dbReference>
<dbReference type="SUPFAM" id="SSF90188">
    <property type="entry name" value="Somatomedin B domain"/>
    <property type="match status" value="1"/>
</dbReference>
<evidence type="ECO:0000256" key="1">
    <source>
        <dbReference type="ARBA" id="ARBA00004141"/>
    </source>
</evidence>
<feature type="transmembrane region" description="Helical" evidence="10">
    <location>
        <begin position="782"/>
        <end position="806"/>
    </location>
</feature>
<evidence type="ECO:0000256" key="9">
    <source>
        <dbReference type="SAM" id="MobiDB-lite"/>
    </source>
</evidence>
<dbReference type="PROSITE" id="PS50958">
    <property type="entry name" value="SMB_2"/>
    <property type="match status" value="1"/>
</dbReference>
<feature type="disulfide bond" evidence="8">
    <location>
        <begin position="214"/>
        <end position="229"/>
    </location>
</feature>
<dbReference type="GeneID" id="109471366"/>
<feature type="domain" description="SMB" evidence="14">
    <location>
        <begin position="419"/>
        <end position="467"/>
    </location>
</feature>
<dbReference type="InterPro" id="IPR038178">
    <property type="entry name" value="Kringle_sf"/>
</dbReference>
<dbReference type="FunFam" id="1.20.1070.10:FF:000428">
    <property type="entry name" value="Uncharacterized protein"/>
    <property type="match status" value="1"/>
</dbReference>
<organism evidence="15 16">
    <name type="scientific">Branchiostoma belcheri</name>
    <name type="common">Amphioxus</name>
    <dbReference type="NCBI Taxonomy" id="7741"/>
    <lineage>
        <taxon>Eukaryota</taxon>
        <taxon>Metazoa</taxon>
        <taxon>Chordata</taxon>
        <taxon>Cephalochordata</taxon>
        <taxon>Leptocardii</taxon>
        <taxon>Amphioxiformes</taxon>
        <taxon>Branchiostomatidae</taxon>
        <taxon>Branchiostoma</taxon>
    </lineage>
</organism>
<feature type="disulfide bond" evidence="7">
    <location>
        <begin position="295"/>
        <end position="334"/>
    </location>
</feature>
<proteinExistence type="predicted"/>
<evidence type="ECO:0000313" key="15">
    <source>
        <dbReference type="Proteomes" id="UP000515135"/>
    </source>
</evidence>
<dbReference type="PANTHER" id="PTHR20851:SF0">
    <property type="entry name" value="APOLIPOPROTEIN(A)"/>
    <property type="match status" value="1"/>
</dbReference>
<dbReference type="CDD" id="cd00108">
    <property type="entry name" value="KR"/>
    <property type="match status" value="2"/>
</dbReference>
<dbReference type="PROSITE" id="PS50068">
    <property type="entry name" value="LDLRA_2"/>
    <property type="match status" value="3"/>
</dbReference>
<dbReference type="InterPro" id="IPR008979">
    <property type="entry name" value="Galactose-bd-like_sf"/>
</dbReference>
<feature type="domain" description="G-protein coupled receptors family 2 profile 2" evidence="13">
    <location>
        <begin position="633"/>
        <end position="876"/>
    </location>
</feature>
<accession>A0A6P4YAW6</accession>
<evidence type="ECO:0000313" key="16">
    <source>
        <dbReference type="RefSeq" id="XP_019626215.1"/>
    </source>
</evidence>
<dbReference type="AlphaFoldDB" id="A0A6P4YAW6"/>
<feature type="region of interest" description="Disordered" evidence="9">
    <location>
        <begin position="896"/>
        <end position="920"/>
    </location>
</feature>
<dbReference type="CDD" id="cd00112">
    <property type="entry name" value="LDLa"/>
    <property type="match status" value="3"/>
</dbReference>
<feature type="disulfide bond" evidence="7">
    <location>
        <begin position="348"/>
        <end position="387"/>
    </location>
</feature>
<feature type="transmembrane region" description="Helical" evidence="10">
    <location>
        <begin position="827"/>
        <end position="848"/>
    </location>
</feature>
<dbReference type="GO" id="GO:0007166">
    <property type="term" value="P:cell surface receptor signaling pathway"/>
    <property type="evidence" value="ECO:0007669"/>
    <property type="project" value="InterPro"/>
</dbReference>
<dbReference type="PROSITE" id="PS00021">
    <property type="entry name" value="KRINGLE_1"/>
    <property type="match status" value="2"/>
</dbReference>
<keyword evidence="2 7" id="KW-0420">Kringle</keyword>
<sequence length="987" mass="110134">MGNSPPTKTALTMVWGLFYCLSGGWLETDPTWVSPDVWQDPDPDVQGVRYVSGYVLDSNLQTGWRRADEEGSWELIFDLQAPTSLSRIRLWHVNDFVVTVRSSTSSGRRWSVVKESAEVRKDVDDLSGFLVTAQHWRLDFTPMREGRTSEIYEIKFFQACSGVEQTACSDGDCDVYEVVCDGIPDCEDGSDERNCDTESEMCANGFIINKTQVCDGRDDCGDLTDERHCCDRQGNASCSNGATSVCANGGQVLPAAVCDGRDDCGDGSDERNCDCYYLRDRGVSYRGPANRHMTCQFWASQYPHAHNHTPEAYPSAGLERNYCRNPDGRDRPWCYTNNPLIRAGDRLCQRWNSQFPHSHPHTPQAHPDAGLEENFCRNPDNKERPWCYTTDGDWRWDYCDVMECADPTSREGQVRCGTTYTSCSGWVGTRCGSWRSDRSSCQCDRDCSLYEDCCQDMGEVCPGLVPTPSDRHHYKWQCLPGYYGQSAYWLVADCPDDWPDDITRQQCLKPADPYNPSDLIYRMPVEDNSTRVHYRNIFCASYTCRRLSSERHGGSPNGTTSKFQNCSRSVWTFTAGEFDVLPNGSVLLSSSGVSCPAEQVAIVNTTASICGDCLLEYFSNDTKGGETISSWEVDQGYLTLGLVSASTVAVVAFVVHTVRSEQWKNLSSKLKVQMMSCLAVAETLFVLRVLVPHGLACTAFAILLHYLLLTACTSMNALSYDLFLTFREGAARAKLYKYVLYTWLAPVPVVVVTVFVEFFPAISVRVGYGEKCWIGDPIASLVAFGAPVFCALLVNAVLTILVLLSIRKSFQIADAALSRSGSSKAWVYLRISFLMGFTWILGFVYPYIDNRAPEYIFIVLNASYGLLLTLLMTLTSEVVQKIMDGFRERFHLGEHAQGNGRAATTNTRQTTARGTEAMSDGAGATAVAGKDAVGVQQTTVRVPGARAGGTDTKTHTADHHRWNWGKGRWNRHCKYPADFRKWSWNGR</sequence>
<name>A0A6P4YAW6_BRABE</name>
<dbReference type="InterPro" id="IPR017981">
    <property type="entry name" value="GPCR_2-like_7TM"/>
</dbReference>
<comment type="subcellular location">
    <subcellularLocation>
        <location evidence="1">Membrane</location>
        <topology evidence="1">Multi-pass membrane protein</topology>
    </subcellularLocation>
</comment>
<dbReference type="SUPFAM" id="SSF49785">
    <property type="entry name" value="Galactose-binding domain-like"/>
    <property type="match status" value="1"/>
</dbReference>
<evidence type="ECO:0000256" key="10">
    <source>
        <dbReference type="SAM" id="Phobius"/>
    </source>
</evidence>
<evidence type="ECO:0000256" key="8">
    <source>
        <dbReference type="PROSITE-ProRule" id="PRU00124"/>
    </source>
</evidence>
<keyword evidence="4 10" id="KW-1133">Transmembrane helix</keyword>
<dbReference type="Pfam" id="PF00051">
    <property type="entry name" value="Kringle"/>
    <property type="match status" value="2"/>
</dbReference>
<keyword evidence="3 10" id="KW-0812">Transmembrane</keyword>
<evidence type="ECO:0000259" key="12">
    <source>
        <dbReference type="PROSITE" id="PS50070"/>
    </source>
</evidence>
<feature type="disulfide bond" evidence="8">
    <location>
        <begin position="202"/>
        <end position="220"/>
    </location>
</feature>
<dbReference type="PRINTS" id="PR00018">
    <property type="entry name" value="KRINGLE"/>
</dbReference>
<evidence type="ECO:0000256" key="2">
    <source>
        <dbReference type="ARBA" id="ARBA00022572"/>
    </source>
</evidence>
<feature type="disulfide bond" evidence="7">
    <location>
        <begin position="376"/>
        <end position="399"/>
    </location>
</feature>
<dbReference type="InterPro" id="IPR013806">
    <property type="entry name" value="Kringle-like"/>
</dbReference>
<dbReference type="Gene3D" id="2.40.20.10">
    <property type="entry name" value="Plasminogen Kringle 4"/>
    <property type="match status" value="2"/>
</dbReference>
<dbReference type="InterPro" id="IPR018056">
    <property type="entry name" value="Kringle_CS"/>
</dbReference>
<evidence type="ECO:0000256" key="11">
    <source>
        <dbReference type="SAM" id="SignalP"/>
    </source>
</evidence>
<feature type="domain" description="Kringle" evidence="12">
    <location>
        <begin position="276"/>
        <end position="342"/>
    </location>
</feature>
<dbReference type="Pfam" id="PF01033">
    <property type="entry name" value="Somatomedin_B"/>
    <property type="match status" value="1"/>
</dbReference>
<feature type="disulfide bond" evidence="8">
    <location>
        <begin position="258"/>
        <end position="273"/>
    </location>
</feature>
<dbReference type="PROSITE" id="PS50070">
    <property type="entry name" value="KRINGLE_2"/>
    <property type="match status" value="2"/>
</dbReference>
<dbReference type="RefSeq" id="XP_019626215.1">
    <property type="nucleotide sequence ID" value="XM_019770656.1"/>
</dbReference>
<dbReference type="Pfam" id="PF00002">
    <property type="entry name" value="7tm_2"/>
    <property type="match status" value="1"/>
</dbReference>
<dbReference type="Gene3D" id="1.20.1070.10">
    <property type="entry name" value="Rhodopsin 7-helix transmembrane proteins"/>
    <property type="match status" value="1"/>
</dbReference>
<dbReference type="PANTHER" id="PTHR20851">
    <property type="entry name" value="DORSAL INTERACTING PROTEIN 3"/>
    <property type="match status" value="1"/>
</dbReference>
<dbReference type="OrthoDB" id="2019384at2759"/>
<protein>
    <submittedName>
        <fullName evidence="16">Uncharacterized protein LOC109471366</fullName>
    </submittedName>
</protein>
<feature type="compositionally biased region" description="Low complexity" evidence="9">
    <location>
        <begin position="899"/>
        <end position="915"/>
    </location>
</feature>
<evidence type="ECO:0000256" key="4">
    <source>
        <dbReference type="ARBA" id="ARBA00022989"/>
    </source>
</evidence>
<evidence type="ECO:0000256" key="6">
    <source>
        <dbReference type="ARBA" id="ARBA00023157"/>
    </source>
</evidence>
<evidence type="ECO:0000256" key="5">
    <source>
        <dbReference type="ARBA" id="ARBA00023136"/>
    </source>
</evidence>
<dbReference type="Gene3D" id="4.10.400.10">
    <property type="entry name" value="Low-density Lipoprotein Receptor"/>
    <property type="match status" value="3"/>
</dbReference>
<dbReference type="Proteomes" id="UP000515135">
    <property type="component" value="Unplaced"/>
</dbReference>
<feature type="domain" description="Kringle" evidence="12">
    <location>
        <begin position="348"/>
        <end position="404"/>
    </location>
</feature>
<keyword evidence="11" id="KW-0732">Signal</keyword>
<dbReference type="KEGG" id="bbel:109471366"/>
<feature type="transmembrane region" description="Helical" evidence="10">
    <location>
        <begin position="854"/>
        <end position="874"/>
    </location>
</feature>
<dbReference type="PRINTS" id="PR00261">
    <property type="entry name" value="LDLRECEPTOR"/>
</dbReference>
<keyword evidence="6 7" id="KW-1015">Disulfide bond</keyword>
<feature type="signal peptide" evidence="11">
    <location>
        <begin position="1"/>
        <end position="26"/>
    </location>
</feature>
<dbReference type="GO" id="GO:0016020">
    <property type="term" value="C:membrane"/>
    <property type="evidence" value="ECO:0007669"/>
    <property type="project" value="UniProtKB-SubCell"/>
</dbReference>
<dbReference type="CDD" id="cd15039">
    <property type="entry name" value="7tmB3_Methuselah-like"/>
    <property type="match status" value="1"/>
</dbReference>
<dbReference type="GO" id="GO:0004930">
    <property type="term" value="F:G protein-coupled receptor activity"/>
    <property type="evidence" value="ECO:0007669"/>
    <property type="project" value="InterPro"/>
</dbReference>
<dbReference type="Gene3D" id="4.10.410.20">
    <property type="match status" value="1"/>
</dbReference>
<dbReference type="SUPFAM" id="SSF57424">
    <property type="entry name" value="LDL receptor-like module"/>
    <property type="match status" value="3"/>
</dbReference>
<evidence type="ECO:0000256" key="3">
    <source>
        <dbReference type="ARBA" id="ARBA00022692"/>
    </source>
</evidence>
<dbReference type="Gene3D" id="2.60.120.260">
    <property type="entry name" value="Galactose-binding domain-like"/>
    <property type="match status" value="1"/>
</dbReference>
<dbReference type="SMART" id="SM00192">
    <property type="entry name" value="LDLa"/>
    <property type="match status" value="3"/>
</dbReference>
<dbReference type="InterPro" id="IPR036055">
    <property type="entry name" value="LDL_receptor-like_sf"/>
</dbReference>
<dbReference type="InterPro" id="IPR002172">
    <property type="entry name" value="LDrepeatLR_classA_rpt"/>
</dbReference>
<dbReference type="SMART" id="SM00130">
    <property type="entry name" value="KR"/>
    <property type="match status" value="2"/>
</dbReference>
<feature type="transmembrane region" description="Helical" evidence="10">
    <location>
        <begin position="703"/>
        <end position="726"/>
    </location>
</feature>
<feature type="disulfide bond" evidence="8">
    <location>
        <begin position="168"/>
        <end position="186"/>
    </location>
</feature>
<reference evidence="16" key="1">
    <citation type="submission" date="2025-08" db="UniProtKB">
        <authorList>
            <consortium name="RefSeq"/>
        </authorList>
    </citation>
    <scope>IDENTIFICATION</scope>
    <source>
        <tissue evidence="16">Gonad</tissue>
    </source>
</reference>
<feature type="disulfide bond" evidence="8">
    <location>
        <begin position="180"/>
        <end position="195"/>
    </location>
</feature>
<dbReference type="InterPro" id="IPR001212">
    <property type="entry name" value="Somatomedin_B_dom"/>
</dbReference>
<gene>
    <name evidence="16" type="primary">LOC109471366</name>
</gene>
<dbReference type="InterPro" id="IPR036024">
    <property type="entry name" value="Somatomedin_B-like_dom_sf"/>
</dbReference>
<dbReference type="SUPFAM" id="SSF57440">
    <property type="entry name" value="Kringle-like"/>
    <property type="match status" value="2"/>
</dbReference>
<comment type="caution">
    <text evidence="7">Lacks conserved residue(s) required for the propagation of feature annotation.</text>
</comment>
<dbReference type="PROSITE" id="PS50261">
    <property type="entry name" value="G_PROTEIN_RECEP_F2_4"/>
    <property type="match status" value="1"/>
</dbReference>
<evidence type="ECO:0000259" key="14">
    <source>
        <dbReference type="PROSITE" id="PS50958"/>
    </source>
</evidence>
<feature type="transmembrane region" description="Helical" evidence="10">
    <location>
        <begin position="738"/>
        <end position="762"/>
    </location>
</feature>